<comment type="caution">
    <text evidence="5">The sequence shown here is derived from an EMBL/GenBank/DDBJ whole genome shotgun (WGS) entry which is preliminary data.</text>
</comment>
<name>X1QXA0_9ZZZZ</name>
<evidence type="ECO:0000256" key="2">
    <source>
        <dbReference type="ARBA" id="ARBA00023239"/>
    </source>
</evidence>
<proteinExistence type="predicted"/>
<dbReference type="GO" id="GO:0005829">
    <property type="term" value="C:cytosol"/>
    <property type="evidence" value="ECO:0007669"/>
    <property type="project" value="TreeGrafter"/>
</dbReference>
<dbReference type="InterPro" id="IPR051215">
    <property type="entry name" value="GRE"/>
</dbReference>
<dbReference type="PROSITE" id="PS51149">
    <property type="entry name" value="GLY_RADICAL_2"/>
    <property type="match status" value="1"/>
</dbReference>
<dbReference type="InterPro" id="IPR001150">
    <property type="entry name" value="Gly_radical"/>
</dbReference>
<dbReference type="GO" id="GO:0016829">
    <property type="term" value="F:lyase activity"/>
    <property type="evidence" value="ECO:0007669"/>
    <property type="project" value="UniProtKB-KW"/>
</dbReference>
<protein>
    <recommendedName>
        <fullName evidence="6">Glycine radical domain-containing protein</fullName>
    </recommendedName>
</protein>
<evidence type="ECO:0000259" key="4">
    <source>
        <dbReference type="PROSITE" id="PS51554"/>
    </source>
</evidence>
<dbReference type="PROSITE" id="PS51554">
    <property type="entry name" value="PFL"/>
    <property type="match status" value="1"/>
</dbReference>
<dbReference type="PANTHER" id="PTHR43641">
    <property type="entry name" value="FORMATE ACETYLTRANSFERASE 3-RELATED"/>
    <property type="match status" value="1"/>
</dbReference>
<evidence type="ECO:0000259" key="3">
    <source>
        <dbReference type="PROSITE" id="PS51149"/>
    </source>
</evidence>
<evidence type="ECO:0000256" key="1">
    <source>
        <dbReference type="ARBA" id="ARBA00022818"/>
    </source>
</evidence>
<evidence type="ECO:0008006" key="6">
    <source>
        <dbReference type="Google" id="ProtNLM"/>
    </source>
</evidence>
<keyword evidence="2" id="KW-0456">Lyase</keyword>
<dbReference type="EMBL" id="BARW01002691">
    <property type="protein sequence ID" value="GAI59441.1"/>
    <property type="molecule type" value="Genomic_DNA"/>
</dbReference>
<dbReference type="Gene3D" id="3.20.70.20">
    <property type="match status" value="1"/>
</dbReference>
<feature type="domain" description="PFL" evidence="4">
    <location>
        <begin position="1"/>
        <end position="54"/>
    </location>
</feature>
<dbReference type="PANTHER" id="PTHR43641:SF2">
    <property type="entry name" value="DEHYDRATASE YBIW-RELATED"/>
    <property type="match status" value="1"/>
</dbReference>
<accession>X1QXA0</accession>
<feature type="non-terminal residue" evidence="5">
    <location>
        <position position="1"/>
    </location>
</feature>
<dbReference type="Pfam" id="PF01228">
    <property type="entry name" value="Gly_radical"/>
    <property type="match status" value="1"/>
</dbReference>
<evidence type="ECO:0000313" key="5">
    <source>
        <dbReference type="EMBL" id="GAI59441.1"/>
    </source>
</evidence>
<dbReference type="SUPFAM" id="SSF51998">
    <property type="entry name" value="PFL-like glycyl radical enzymes"/>
    <property type="match status" value="1"/>
</dbReference>
<reference evidence="5" key="1">
    <citation type="journal article" date="2014" name="Front. Microbiol.">
        <title>High frequency of phylogenetically diverse reductive dehalogenase-homologous genes in deep subseafloor sedimentary metagenomes.</title>
        <authorList>
            <person name="Kawai M."/>
            <person name="Futagami T."/>
            <person name="Toyoda A."/>
            <person name="Takaki Y."/>
            <person name="Nishi S."/>
            <person name="Hori S."/>
            <person name="Arai W."/>
            <person name="Tsubouchi T."/>
            <person name="Morono Y."/>
            <person name="Uchiyama I."/>
            <person name="Ito T."/>
            <person name="Fujiyama A."/>
            <person name="Inagaki F."/>
            <person name="Takami H."/>
        </authorList>
    </citation>
    <scope>NUCLEOTIDE SEQUENCE</scope>
    <source>
        <strain evidence="5">Expedition CK06-06</strain>
    </source>
</reference>
<sequence length="181" mass="20278">FEIDSFAIELWDLFTQEVAKHNSIRNGQYNAGAYSMGVHVYEGILTRPTADGRKAGRPISNSLSPVNNVEKNGITAVLNSIAKLNYDYAMNGIAVNVRIHPQNLESQESVEKFYHLLKSYFEKGGMQIQPTVVSTETLKDAQIHPENYTDLIVKVGGYNATFIDLGKPIQNDIIDRLENKF</sequence>
<keyword evidence="1" id="KW-0556">Organic radical</keyword>
<dbReference type="AlphaFoldDB" id="X1QXA0"/>
<feature type="domain" description="Glycine radical" evidence="3">
    <location>
        <begin position="61"/>
        <end position="181"/>
    </location>
</feature>
<gene>
    <name evidence="5" type="ORF">S12H4_07336</name>
</gene>
<dbReference type="InterPro" id="IPR004184">
    <property type="entry name" value="PFL_dom"/>
</dbReference>
<organism evidence="5">
    <name type="scientific">marine sediment metagenome</name>
    <dbReference type="NCBI Taxonomy" id="412755"/>
    <lineage>
        <taxon>unclassified sequences</taxon>
        <taxon>metagenomes</taxon>
        <taxon>ecological metagenomes</taxon>
    </lineage>
</organism>